<gene>
    <name evidence="1" type="ORF">BDFB_011542</name>
</gene>
<dbReference type="AlphaFoldDB" id="A0A482VB95"/>
<proteinExistence type="predicted"/>
<evidence type="ECO:0000313" key="1">
    <source>
        <dbReference type="EMBL" id="RZB40493.1"/>
    </source>
</evidence>
<dbReference type="Pfam" id="PF11901">
    <property type="entry name" value="DM9"/>
    <property type="match status" value="1"/>
</dbReference>
<protein>
    <submittedName>
        <fullName evidence="1">Uncharacterized protein</fullName>
    </submittedName>
</protein>
<evidence type="ECO:0000313" key="2">
    <source>
        <dbReference type="Proteomes" id="UP000292052"/>
    </source>
</evidence>
<dbReference type="PANTHER" id="PTHR31649:SF10">
    <property type="entry name" value="IP19903P-RELATED"/>
    <property type="match status" value="1"/>
</dbReference>
<sequence>AIEGGKDARGHATYIGQAFVLHHGILIGTIYPGQKSITTSKEGIHVSEVYNRILCSKHKENFFWIPGNAATLHLTTIDKHLVSGGTEWGKILNIGRVKYQGEIIVGKVCSGTISNAKMYFPYNRQEISVSSYEILTYEDNNLNSLIH</sequence>
<dbReference type="SMART" id="SM00696">
    <property type="entry name" value="DM9"/>
    <property type="match status" value="1"/>
</dbReference>
<organism evidence="1 2">
    <name type="scientific">Asbolus verrucosus</name>
    <name type="common">Desert ironclad beetle</name>
    <dbReference type="NCBI Taxonomy" id="1661398"/>
    <lineage>
        <taxon>Eukaryota</taxon>
        <taxon>Metazoa</taxon>
        <taxon>Ecdysozoa</taxon>
        <taxon>Arthropoda</taxon>
        <taxon>Hexapoda</taxon>
        <taxon>Insecta</taxon>
        <taxon>Pterygota</taxon>
        <taxon>Neoptera</taxon>
        <taxon>Endopterygota</taxon>
        <taxon>Coleoptera</taxon>
        <taxon>Polyphaga</taxon>
        <taxon>Cucujiformia</taxon>
        <taxon>Tenebrionidae</taxon>
        <taxon>Pimeliinae</taxon>
        <taxon>Asbolus</taxon>
    </lineage>
</organism>
<dbReference type="Proteomes" id="UP000292052">
    <property type="component" value="Unassembled WGS sequence"/>
</dbReference>
<dbReference type="InterPro" id="IPR006616">
    <property type="entry name" value="DM9_repeat"/>
</dbReference>
<dbReference type="EMBL" id="QDEB01118399">
    <property type="protein sequence ID" value="RZB40493.1"/>
    <property type="molecule type" value="Genomic_DNA"/>
</dbReference>
<name>A0A482VB95_ASBVE</name>
<comment type="caution">
    <text evidence="1">The sequence shown here is derived from an EMBL/GenBank/DDBJ whole genome shotgun (WGS) entry which is preliminary data.</text>
</comment>
<dbReference type="PANTHER" id="PTHR31649">
    <property type="entry name" value="AGAP009604-PA"/>
    <property type="match status" value="1"/>
</dbReference>
<keyword evidence="2" id="KW-1185">Reference proteome</keyword>
<reference evidence="1 2" key="1">
    <citation type="submission" date="2017-03" db="EMBL/GenBank/DDBJ databases">
        <title>Genome of the blue death feigning beetle - Asbolus verrucosus.</title>
        <authorList>
            <person name="Rider S.D."/>
        </authorList>
    </citation>
    <scope>NUCLEOTIDE SEQUENCE [LARGE SCALE GENOMIC DNA]</scope>
    <source>
        <strain evidence="1">Butters</strain>
        <tissue evidence="1">Head and leg muscle</tissue>
    </source>
</reference>
<feature type="non-terminal residue" evidence="1">
    <location>
        <position position="1"/>
    </location>
</feature>
<dbReference type="OrthoDB" id="6720665at2759"/>
<accession>A0A482VB95</accession>
<feature type="non-terminal residue" evidence="1">
    <location>
        <position position="147"/>
    </location>
</feature>